<dbReference type="EMBL" id="MASJ01000039">
    <property type="protein sequence ID" value="OCS83003.1"/>
    <property type="molecule type" value="Genomic_DNA"/>
</dbReference>
<gene>
    <name evidence="2" type="ORF">A6M13_06270</name>
</gene>
<keyword evidence="3" id="KW-1185">Reference proteome</keyword>
<keyword evidence="1" id="KW-0812">Transmembrane</keyword>
<name>A0A1C0Y789_9BACL</name>
<evidence type="ECO:0000313" key="2">
    <source>
        <dbReference type="EMBL" id="OCS83003.1"/>
    </source>
</evidence>
<reference evidence="2 3" key="1">
    <citation type="submission" date="2016-07" db="EMBL/GenBank/DDBJ databases">
        <title>Caryophanon tenue genome sequencing.</title>
        <authorList>
            <person name="Verma A."/>
            <person name="Pal Y."/>
            <person name="Krishnamurthi S."/>
        </authorList>
    </citation>
    <scope>NUCLEOTIDE SEQUENCE [LARGE SCALE GENOMIC DNA]</scope>
    <source>
        <strain evidence="2 3">DSM 14152</strain>
    </source>
</reference>
<organism evidence="2 3">
    <name type="scientific">Caryophanon tenue</name>
    <dbReference type="NCBI Taxonomy" id="33978"/>
    <lineage>
        <taxon>Bacteria</taxon>
        <taxon>Bacillati</taxon>
        <taxon>Bacillota</taxon>
        <taxon>Bacilli</taxon>
        <taxon>Bacillales</taxon>
        <taxon>Caryophanaceae</taxon>
        <taxon>Caryophanon</taxon>
    </lineage>
</organism>
<protein>
    <submittedName>
        <fullName evidence="2">Branched-chain amino acid transporter AzlD</fullName>
    </submittedName>
</protein>
<keyword evidence="1" id="KW-1133">Transmembrane helix</keyword>
<dbReference type="STRING" id="33978.A6M13_06270"/>
<feature type="transmembrane region" description="Helical" evidence="1">
    <location>
        <begin position="40"/>
        <end position="58"/>
    </location>
</feature>
<keyword evidence="1" id="KW-0472">Membrane</keyword>
<dbReference type="InterPro" id="IPR008407">
    <property type="entry name" value="Brnchd-chn_aa_trnsp_AzlD"/>
</dbReference>
<evidence type="ECO:0000256" key="1">
    <source>
        <dbReference type="SAM" id="Phobius"/>
    </source>
</evidence>
<feature type="transmembrane region" description="Helical" evidence="1">
    <location>
        <begin position="88"/>
        <end position="105"/>
    </location>
</feature>
<dbReference type="Pfam" id="PF05437">
    <property type="entry name" value="AzlD"/>
    <property type="match status" value="1"/>
</dbReference>
<dbReference type="AlphaFoldDB" id="A0A1C0Y789"/>
<dbReference type="OrthoDB" id="7870017at2"/>
<dbReference type="RefSeq" id="WP_066547904.1">
    <property type="nucleotide sequence ID" value="NZ_MASJ01000039.1"/>
</dbReference>
<accession>A0A1C0Y789</accession>
<comment type="caution">
    <text evidence="2">The sequence shown here is derived from an EMBL/GenBank/DDBJ whole genome shotgun (WGS) entry which is preliminary data.</text>
</comment>
<feature type="transmembrane region" description="Helical" evidence="1">
    <location>
        <begin position="6"/>
        <end position="28"/>
    </location>
</feature>
<feature type="transmembrane region" description="Helical" evidence="1">
    <location>
        <begin position="64"/>
        <end position="83"/>
    </location>
</feature>
<sequence length="106" mass="11784">MTTATMVGLIIGCMLVTWLPRILPFLFVRAITLPPILLRWLQYIPVCILSALVFDSVFEKRGNIVVIDWLHVIALVPTMLVAVKTRSLSLTVIVGVVTMALLRLLA</sequence>
<dbReference type="Proteomes" id="UP000093199">
    <property type="component" value="Unassembled WGS sequence"/>
</dbReference>
<proteinExistence type="predicted"/>
<evidence type="ECO:0000313" key="3">
    <source>
        <dbReference type="Proteomes" id="UP000093199"/>
    </source>
</evidence>